<accession>A0ABY5MT29</accession>
<geneLocation type="plasmid" evidence="6 7">
    <name>p1536_1</name>
</geneLocation>
<evidence type="ECO:0000259" key="5">
    <source>
        <dbReference type="Pfam" id="PF08245"/>
    </source>
</evidence>
<dbReference type="InterPro" id="IPR036615">
    <property type="entry name" value="Mur_ligase_C_dom_sf"/>
</dbReference>
<dbReference type="InterPro" id="IPR036565">
    <property type="entry name" value="Mur-like_cat_sf"/>
</dbReference>
<keyword evidence="7" id="KW-1185">Reference proteome</keyword>
<feature type="domain" description="Mur ligase central" evidence="5">
    <location>
        <begin position="126"/>
        <end position="309"/>
    </location>
</feature>
<dbReference type="InterPro" id="IPR004101">
    <property type="entry name" value="Mur_ligase_C"/>
</dbReference>
<dbReference type="Pfam" id="PF08245">
    <property type="entry name" value="Mur_ligase_M"/>
    <property type="match status" value="1"/>
</dbReference>
<organism evidence="6 7">
    <name type="scientific">Nitratireductor thuwali</name>
    <dbReference type="NCBI Taxonomy" id="2267699"/>
    <lineage>
        <taxon>Bacteria</taxon>
        <taxon>Pseudomonadati</taxon>
        <taxon>Pseudomonadota</taxon>
        <taxon>Alphaproteobacteria</taxon>
        <taxon>Hyphomicrobiales</taxon>
        <taxon>Phyllobacteriaceae</taxon>
        <taxon>Nitratireductor</taxon>
    </lineage>
</organism>
<dbReference type="Pfam" id="PF02875">
    <property type="entry name" value="Mur_ligase_C"/>
    <property type="match status" value="1"/>
</dbReference>
<gene>
    <name evidence="6" type="primary">murF_2</name>
    <name evidence="6" type="ORF">NTH_04267</name>
</gene>
<dbReference type="PANTHER" id="PTHR43024:SF1">
    <property type="entry name" value="UDP-N-ACETYLMURAMOYL-TRIPEPTIDE--D-ALANYL-D-ALANINE LIGASE"/>
    <property type="match status" value="1"/>
</dbReference>
<evidence type="ECO:0000256" key="2">
    <source>
        <dbReference type="ARBA" id="ARBA00022741"/>
    </source>
</evidence>
<evidence type="ECO:0000313" key="6">
    <source>
        <dbReference type="EMBL" id="UUP19753.1"/>
    </source>
</evidence>
<proteinExistence type="predicted"/>
<dbReference type="SUPFAM" id="SSF53623">
    <property type="entry name" value="MurD-like peptide ligases, catalytic domain"/>
    <property type="match status" value="1"/>
</dbReference>
<dbReference type="PANTHER" id="PTHR43024">
    <property type="entry name" value="UDP-N-ACETYLMURAMOYL-TRIPEPTIDE--D-ALANYL-D-ALANINE LIGASE"/>
    <property type="match status" value="1"/>
</dbReference>
<dbReference type="RefSeq" id="WP_338532206.1">
    <property type="nucleotide sequence ID" value="NZ_CP030942.1"/>
</dbReference>
<name>A0ABY5MT29_9HYPH</name>
<reference evidence="6 7" key="1">
    <citation type="submission" date="2018-07" db="EMBL/GenBank/DDBJ databases">
        <title>Genome sequence of Nitratireductor thuwali#1536.</title>
        <authorList>
            <person name="Michoud G."/>
            <person name="Merlino G."/>
            <person name="Sefrji F.O."/>
            <person name="Daffonchio D."/>
        </authorList>
    </citation>
    <scope>NUCLEOTIDE SEQUENCE [LARGE SCALE GENOMIC DNA]</scope>
    <source>
        <strain evidence="6 7">Nit1536</strain>
        <plasmid evidence="6 7">p1536_1</plasmid>
    </source>
</reference>
<evidence type="ECO:0000259" key="4">
    <source>
        <dbReference type="Pfam" id="PF02875"/>
    </source>
</evidence>
<keyword evidence="6" id="KW-0614">Plasmid</keyword>
<dbReference type="EC" id="6.3.2.10" evidence="6"/>
<dbReference type="SUPFAM" id="SSF53244">
    <property type="entry name" value="MurD-like peptide ligases, peptide-binding domain"/>
    <property type="match status" value="1"/>
</dbReference>
<dbReference type="Gene3D" id="3.90.190.20">
    <property type="entry name" value="Mur ligase, C-terminal domain"/>
    <property type="match status" value="1"/>
</dbReference>
<keyword evidence="3" id="KW-0067">ATP-binding</keyword>
<sequence>MPIRPHEPSAVRGTTPEWTAALIEEATGGSWLVRPPEGWSATGLCLYAPAMRAGNIVAVRGPEEGKGVLPRIVRDMDPRPVGLIVGKTGEAPLHNVPALAVPDVGEAILAMGRYSRSRMSGKVLAVTGSAGKTTAVAMLSHVLEAWGGAARTSHNANLPHGVAWNLASMGWEMPHLVLELAVGRMAQSARMARPHVAMVTNILPAHLGERGTTKDIAMTKRAIFLGMSPGGVAVLNRDMQEWETVHEAAHGQGLEIVHYGATDASDFQMLSYDAAEGLVRARVQGRQVRYQVGAGGAHMALNSLGVLAATAALGYPLEPAMERLSTFKALPGRGEELQLTFKGRRLTIIDDAYNANPGSMGAALGHLGGKRGAGRRIAVLGEMLDLGENAGNYHSELATLVASNAIDRVYAVGALYGDFWDRIPAACRGAHAASLDELKVALSRDLIDGDIVLFKGSNGARIHHLVSWMKTCS</sequence>
<dbReference type="Proteomes" id="UP001342418">
    <property type="component" value="Plasmid p1536_1"/>
</dbReference>
<dbReference type="Gene3D" id="3.40.1190.10">
    <property type="entry name" value="Mur-like, catalytic domain"/>
    <property type="match status" value="1"/>
</dbReference>
<protein>
    <submittedName>
        <fullName evidence="6">UDP-N-acetylmuramoyl-tripeptide--D-alanyl-D-alanine ligase</fullName>
        <ecNumber evidence="6">6.3.2.10</ecNumber>
    </submittedName>
</protein>
<keyword evidence="1 6" id="KW-0436">Ligase</keyword>
<evidence type="ECO:0000256" key="3">
    <source>
        <dbReference type="ARBA" id="ARBA00022840"/>
    </source>
</evidence>
<dbReference type="GO" id="GO:0047480">
    <property type="term" value="F:UDP-N-acetylmuramoyl-tripeptide-D-alanyl-D-alanine ligase activity"/>
    <property type="evidence" value="ECO:0007669"/>
    <property type="project" value="UniProtKB-EC"/>
</dbReference>
<evidence type="ECO:0000313" key="7">
    <source>
        <dbReference type="Proteomes" id="UP001342418"/>
    </source>
</evidence>
<keyword evidence="2" id="KW-0547">Nucleotide-binding</keyword>
<evidence type="ECO:0000256" key="1">
    <source>
        <dbReference type="ARBA" id="ARBA00022598"/>
    </source>
</evidence>
<feature type="domain" description="Mur ligase C-terminal" evidence="4">
    <location>
        <begin position="344"/>
        <end position="457"/>
    </location>
</feature>
<dbReference type="InterPro" id="IPR051046">
    <property type="entry name" value="MurCDEF_CellWall_CoF430Synth"/>
</dbReference>
<dbReference type="InterPro" id="IPR013221">
    <property type="entry name" value="Mur_ligase_cen"/>
</dbReference>
<dbReference type="EMBL" id="CP030942">
    <property type="protein sequence ID" value="UUP19753.1"/>
    <property type="molecule type" value="Genomic_DNA"/>
</dbReference>